<dbReference type="AlphaFoldDB" id="A0A7W7RYE9"/>
<name>A0A7W7RYE9_9ACTN</name>
<comment type="caution">
    <text evidence="1">The sequence shown here is derived from an EMBL/GenBank/DDBJ whole genome shotgun (WGS) entry which is preliminary data.</text>
</comment>
<dbReference type="NCBIfam" id="TIGR03544">
    <property type="entry name" value="DivI1A_domain"/>
    <property type="match status" value="3"/>
</dbReference>
<evidence type="ECO:0000313" key="2">
    <source>
        <dbReference type="Proteomes" id="UP000534286"/>
    </source>
</evidence>
<evidence type="ECO:0000313" key="1">
    <source>
        <dbReference type="EMBL" id="MBB4940382.1"/>
    </source>
</evidence>
<sequence length="178" mass="19250">MNRFPRVLAVRAGYDPDQVDALVRRIEGALGRGAPDGEPITADEIRAARFRTKLGGYHEVAVDFALQAFIVAVENRSAEGGGPVASRAEPSAEEHAARIERAAFRAGRLGMGYDEDQVDTFLDRVVATLRGTTDRPVTPGDVRSARFATVILKPGYAVREVDTFLADLAGVLETRLGR</sequence>
<organism evidence="1 2">
    <name type="scientific">Streptosporangium album</name>
    <dbReference type="NCBI Taxonomy" id="47479"/>
    <lineage>
        <taxon>Bacteria</taxon>
        <taxon>Bacillati</taxon>
        <taxon>Actinomycetota</taxon>
        <taxon>Actinomycetes</taxon>
        <taxon>Streptosporangiales</taxon>
        <taxon>Streptosporangiaceae</taxon>
        <taxon>Streptosporangium</taxon>
    </lineage>
</organism>
<dbReference type="Proteomes" id="UP000534286">
    <property type="component" value="Unassembled WGS sequence"/>
</dbReference>
<dbReference type="Gene3D" id="6.10.250.660">
    <property type="match status" value="2"/>
</dbReference>
<dbReference type="RefSeq" id="WP_184756198.1">
    <property type="nucleotide sequence ID" value="NZ_BAABEK010000001.1"/>
</dbReference>
<reference evidence="1 2" key="1">
    <citation type="submission" date="2020-08" db="EMBL/GenBank/DDBJ databases">
        <title>Sequencing the genomes of 1000 actinobacteria strains.</title>
        <authorList>
            <person name="Klenk H.-P."/>
        </authorList>
    </citation>
    <scope>NUCLEOTIDE SEQUENCE [LARGE SCALE GENOMIC DNA]</scope>
    <source>
        <strain evidence="1 2">DSM 43023</strain>
    </source>
</reference>
<dbReference type="EMBL" id="JACHJU010000001">
    <property type="protein sequence ID" value="MBB4940382.1"/>
    <property type="molecule type" value="Genomic_DNA"/>
</dbReference>
<proteinExistence type="predicted"/>
<keyword evidence="2" id="KW-1185">Reference proteome</keyword>
<gene>
    <name evidence="1" type="ORF">FHR32_004687</name>
</gene>
<dbReference type="InterPro" id="IPR019933">
    <property type="entry name" value="DivIVA_domain"/>
</dbReference>
<protein>
    <submittedName>
        <fullName evidence="1">DivIVA domain-containing protein</fullName>
    </submittedName>
</protein>
<accession>A0A7W7RYE9</accession>